<evidence type="ECO:0000313" key="7">
    <source>
        <dbReference type="Proteomes" id="UP000318823"/>
    </source>
</evidence>
<dbReference type="InterPro" id="IPR013529">
    <property type="entry name" value="Glyco_hydro_42_N"/>
</dbReference>
<dbReference type="Pfam" id="PF02449">
    <property type="entry name" value="Glyco_hydro_42"/>
    <property type="match status" value="1"/>
</dbReference>
<sequence length="664" mass="74357">MSRIEISMKHRLVVLSLCYCCMNWSAMANAKNVVPTERKQQVISNVDTSLEGTQKYVLRVTGTPFYMTNIQLRLDLLRYSEEWSMDLCEKLVAQVAADGFNTVSVPVHWYEVEPKKDRFDWTILDSYLKLVNKYGLKMEMLWFGANSGGHVQWLGRPNKNAVHLRTPDYVLYSPSPSSKETTSEFTIRRDMSDYTLDIADDRLRERETYVLKEVMNHIADWDAANEKKHPVIGVQINNEFIGMRTTFPNSLAISYLNGVAGAVKQSDYVVWTRANCVFWNVAGRIQENEAHRLSGEKTNLDFVGIDTYRHHFASDASFIASMRNNVPYVGKNFRMIMETNSGIPISAQMHLAALSGNAAFDYYSIEALYGRNGNKIVPLVGHLDDIRRMNKILQSDPVDLATKTHGYGLFVHNWEGVDGGTSTANSGISYSPIYPTSQGISILRSDTEVVLMSTGGGRFTLPVGMQVESASYGYFDKGNQWVGQGNVSLGQTELFDTASDKNPSVFVEAGTTVLLKCKGTLFPKPYQIVQAEFVSLSSDAVAEYDIQNIGFAGNGYVKLPSHEGAYITWEQLDGKEGGEHIIRIRYSLEDNRQASHILTVNGKSYRIKLEPTGGGTKYNYFSISVPLQKGKNNTIHLETTGNYYRPNRVVVPAPAGNIDEIQIL</sequence>
<reference evidence="6" key="2">
    <citation type="journal article" date="2018" name="Nature">
        <title>Human gut bacteria contain acquired interbacterial defence systems.</title>
        <authorList>
            <person name="Ross B.D."/>
            <person name="Verster A.J."/>
            <person name="Radey M.C."/>
            <person name="Schmidtke D.T."/>
            <person name="Pope C.E."/>
            <person name="Hoffman L.R."/>
            <person name="Hajjar A."/>
            <person name="Peterson S.B."/>
            <person name="Borenstein E."/>
            <person name="Mougous J."/>
        </authorList>
    </citation>
    <scope>NUCLEOTIDE SEQUENCE</scope>
    <source>
        <strain evidence="6">3725 D1 iv</strain>
    </source>
</reference>
<evidence type="ECO:0000313" key="8">
    <source>
        <dbReference type="Proteomes" id="UP000478493"/>
    </source>
</evidence>
<protein>
    <submittedName>
        <fullName evidence="5">DUF4978 domain-containing protein</fullName>
    </submittedName>
</protein>
<proteinExistence type="predicted"/>
<keyword evidence="2" id="KW-0326">Glycosidase</keyword>
<dbReference type="GO" id="GO:0005975">
    <property type="term" value="P:carbohydrate metabolic process"/>
    <property type="evidence" value="ECO:0007669"/>
    <property type="project" value="InterPro"/>
</dbReference>
<dbReference type="PROSITE" id="PS51175">
    <property type="entry name" value="CBM6"/>
    <property type="match status" value="1"/>
</dbReference>
<dbReference type="GO" id="GO:0030246">
    <property type="term" value="F:carbohydrate binding"/>
    <property type="evidence" value="ECO:0007669"/>
    <property type="project" value="InterPro"/>
</dbReference>
<dbReference type="SUPFAM" id="SSF49785">
    <property type="entry name" value="Galactose-binding domain-like"/>
    <property type="match status" value="1"/>
</dbReference>
<accession>A0A4Q5GWA3</accession>
<evidence type="ECO:0000313" key="6">
    <source>
        <dbReference type="EMBL" id="QDM08775.1"/>
    </source>
</evidence>
<evidence type="ECO:0000256" key="2">
    <source>
        <dbReference type="ARBA" id="ARBA00023295"/>
    </source>
</evidence>
<dbReference type="EMBL" id="VWGP01000013">
    <property type="protein sequence ID" value="KAA4533112.1"/>
    <property type="molecule type" value="Genomic_DNA"/>
</dbReference>
<dbReference type="GO" id="GO:0004565">
    <property type="term" value="F:beta-galactosidase activity"/>
    <property type="evidence" value="ECO:0007669"/>
    <property type="project" value="InterPro"/>
</dbReference>
<dbReference type="InterPro" id="IPR017853">
    <property type="entry name" value="GH"/>
</dbReference>
<feature type="signal peptide" evidence="3">
    <location>
        <begin position="1"/>
        <end position="30"/>
    </location>
</feature>
<evidence type="ECO:0000313" key="5">
    <source>
        <dbReference type="EMBL" id="KAA4533112.1"/>
    </source>
</evidence>
<keyword evidence="3" id="KW-0732">Signal</keyword>
<organism evidence="5 8">
    <name type="scientific">Bacteroides ovatus</name>
    <dbReference type="NCBI Taxonomy" id="28116"/>
    <lineage>
        <taxon>Bacteria</taxon>
        <taxon>Pseudomonadati</taxon>
        <taxon>Bacteroidota</taxon>
        <taxon>Bacteroidia</taxon>
        <taxon>Bacteroidales</taxon>
        <taxon>Bacteroidaceae</taxon>
        <taxon>Bacteroides</taxon>
    </lineage>
</organism>
<dbReference type="SUPFAM" id="SSF51445">
    <property type="entry name" value="(Trans)glycosidases"/>
    <property type="match status" value="1"/>
</dbReference>
<reference evidence="6" key="4">
    <citation type="submission" date="2019-07" db="EMBL/GenBank/DDBJ databases">
        <authorList>
            <person name="Ross B.D."/>
            <person name="Verster A.J."/>
            <person name="Radey M.C."/>
            <person name="Schmidtke D.T."/>
            <person name="Pope C.E."/>
            <person name="Hoffman L.R."/>
            <person name="Hajjar A."/>
            <person name="Peterson S.B."/>
            <person name="Borenstein E."/>
            <person name="Mougous J.D."/>
        </authorList>
    </citation>
    <scope>NUCLEOTIDE SEQUENCE</scope>
    <source>
        <strain evidence="6">3725 D1 iv</strain>
    </source>
</reference>
<dbReference type="InterPro" id="IPR005084">
    <property type="entry name" value="CBM6"/>
</dbReference>
<dbReference type="Proteomes" id="UP000478493">
    <property type="component" value="Unassembled WGS sequence"/>
</dbReference>
<reference evidence="5 8" key="3">
    <citation type="journal article" date="2019" name="Nat. Med.">
        <title>A library of human gut bacterial isolates paired with longitudinal multiomics data enables mechanistic microbiome research.</title>
        <authorList>
            <person name="Poyet M."/>
            <person name="Groussin M."/>
            <person name="Gibbons S.M."/>
            <person name="Avila-Pacheco J."/>
            <person name="Jiang X."/>
            <person name="Kearney S.M."/>
            <person name="Perrotta A.R."/>
            <person name="Berdy B."/>
            <person name="Zhao S."/>
            <person name="Lieberman T.D."/>
            <person name="Swanson P.K."/>
            <person name="Smith M."/>
            <person name="Roesemann S."/>
            <person name="Alexander J.E."/>
            <person name="Rich S.A."/>
            <person name="Livny J."/>
            <person name="Vlamakis H."/>
            <person name="Clish C."/>
            <person name="Bullock K."/>
            <person name="Deik A."/>
            <person name="Scott J."/>
            <person name="Pierce K.A."/>
            <person name="Xavier R.J."/>
            <person name="Alm E.J."/>
        </authorList>
    </citation>
    <scope>NUCLEOTIDE SEQUENCE [LARGE SCALE GENOMIC DNA]</scope>
    <source>
        <strain evidence="5 8">BIOML-A41</strain>
    </source>
</reference>
<dbReference type="GO" id="GO:0009341">
    <property type="term" value="C:beta-galactosidase complex"/>
    <property type="evidence" value="ECO:0007669"/>
    <property type="project" value="InterPro"/>
</dbReference>
<name>A0A4Q5GWA3_BACOV</name>
<dbReference type="InterPro" id="IPR008979">
    <property type="entry name" value="Galactose-bd-like_sf"/>
</dbReference>
<dbReference type="Gene3D" id="3.20.20.80">
    <property type="entry name" value="Glycosidases"/>
    <property type="match status" value="1"/>
</dbReference>
<evidence type="ECO:0000256" key="1">
    <source>
        <dbReference type="ARBA" id="ARBA00022801"/>
    </source>
</evidence>
<dbReference type="Gene3D" id="2.60.120.260">
    <property type="entry name" value="Galactose-binding domain-like"/>
    <property type="match status" value="1"/>
</dbReference>
<evidence type="ECO:0000259" key="4">
    <source>
        <dbReference type="PROSITE" id="PS51175"/>
    </source>
</evidence>
<feature type="chain" id="PRO_5042373943" evidence="3">
    <location>
        <begin position="31"/>
        <end position="664"/>
    </location>
</feature>
<evidence type="ECO:0000256" key="3">
    <source>
        <dbReference type="SAM" id="SignalP"/>
    </source>
</evidence>
<keyword evidence="1" id="KW-0378">Hydrolase</keyword>
<dbReference type="AlphaFoldDB" id="A0A4Q5GWA3"/>
<feature type="domain" description="CBM6" evidence="4">
    <location>
        <begin position="527"/>
        <end position="664"/>
    </location>
</feature>
<gene>
    <name evidence="6" type="ORF">DYI28_08595</name>
    <name evidence="5" type="ORF">F3B85_17315</name>
</gene>
<reference evidence="7" key="1">
    <citation type="journal article" date="2018" name="J. Anim. Genet.">
        <title>Acquired interbacterial defense systems protect against interspecies antagonism in the human gut microbiome.</title>
        <authorList>
            <person name="Ross B.D."/>
            <person name="Verster A.J."/>
            <person name="Radey M.C."/>
            <person name="Schmidtke D.T."/>
            <person name="Pope C.E."/>
            <person name="Hoffman L.R."/>
            <person name="Hajjar A."/>
            <person name="Peterson S.B."/>
            <person name="Borenstein E."/>
            <person name="Mougous J."/>
        </authorList>
    </citation>
    <scope>NUCLEOTIDE SEQUENCE [LARGE SCALE GENOMIC DNA]</scope>
    <source>
        <strain evidence="7">3725 D1 iv</strain>
    </source>
</reference>
<dbReference type="Proteomes" id="UP000318823">
    <property type="component" value="Chromosome"/>
</dbReference>
<dbReference type="EMBL" id="CP041395">
    <property type="protein sequence ID" value="QDM08775.1"/>
    <property type="molecule type" value="Genomic_DNA"/>
</dbReference>